<dbReference type="PANTHER" id="PTHR31969">
    <property type="entry name" value="GEM-LIKE PROTEIN 2"/>
    <property type="match status" value="1"/>
</dbReference>
<dbReference type="InterPro" id="IPR004182">
    <property type="entry name" value="GRAM"/>
</dbReference>
<proteinExistence type="inferred from homology"/>
<evidence type="ECO:0000259" key="2">
    <source>
        <dbReference type="SMART" id="SM00568"/>
    </source>
</evidence>
<comment type="caution">
    <text evidence="3">The sequence shown here is derived from an EMBL/GenBank/DDBJ whole genome shotgun (WGS) entry which is preliminary data.</text>
</comment>
<organism evidence="3 4">
    <name type="scientific">Canavalia gladiata</name>
    <name type="common">Sword bean</name>
    <name type="synonym">Dolichos gladiatus</name>
    <dbReference type="NCBI Taxonomy" id="3824"/>
    <lineage>
        <taxon>Eukaryota</taxon>
        <taxon>Viridiplantae</taxon>
        <taxon>Streptophyta</taxon>
        <taxon>Embryophyta</taxon>
        <taxon>Tracheophyta</taxon>
        <taxon>Spermatophyta</taxon>
        <taxon>Magnoliopsida</taxon>
        <taxon>eudicotyledons</taxon>
        <taxon>Gunneridae</taxon>
        <taxon>Pentapetalae</taxon>
        <taxon>rosids</taxon>
        <taxon>fabids</taxon>
        <taxon>Fabales</taxon>
        <taxon>Fabaceae</taxon>
        <taxon>Papilionoideae</taxon>
        <taxon>50 kb inversion clade</taxon>
        <taxon>NPAAA clade</taxon>
        <taxon>indigoferoid/millettioid clade</taxon>
        <taxon>Phaseoleae</taxon>
        <taxon>Canavalia</taxon>
    </lineage>
</organism>
<dbReference type="SMART" id="SM00568">
    <property type="entry name" value="GRAM"/>
    <property type="match status" value="1"/>
</dbReference>
<gene>
    <name evidence="3" type="ORF">VNO77_00409</name>
</gene>
<evidence type="ECO:0000313" key="4">
    <source>
        <dbReference type="Proteomes" id="UP001367508"/>
    </source>
</evidence>
<protein>
    <recommendedName>
        <fullName evidence="2">GRAM domain-containing protein</fullName>
    </recommendedName>
</protein>
<dbReference type="Pfam" id="PF02893">
    <property type="entry name" value="GRAM"/>
    <property type="match status" value="1"/>
</dbReference>
<dbReference type="Gene3D" id="2.30.29.30">
    <property type="entry name" value="Pleckstrin-homology domain (PH domain)/Phosphotyrosine-binding domain (PTB)"/>
    <property type="match status" value="1"/>
</dbReference>
<reference evidence="3 4" key="1">
    <citation type="submission" date="2024-01" db="EMBL/GenBank/DDBJ databases">
        <title>The genomes of 5 underutilized Papilionoideae crops provide insights into root nodulation and disease resistanc.</title>
        <authorList>
            <person name="Jiang F."/>
        </authorList>
    </citation>
    <scope>NUCLEOTIDE SEQUENCE [LARGE SCALE GENOMIC DNA]</scope>
    <source>
        <strain evidence="3">LVBAO_FW01</strain>
        <tissue evidence="3">Leaves</tissue>
    </source>
</reference>
<accession>A0AAN9MR33</accession>
<dbReference type="EMBL" id="JAYMYQ010000001">
    <property type="protein sequence ID" value="KAK7358481.1"/>
    <property type="molecule type" value="Genomic_DNA"/>
</dbReference>
<feature type="domain" description="GRAM" evidence="2">
    <location>
        <begin position="148"/>
        <end position="226"/>
    </location>
</feature>
<dbReference type="InterPro" id="IPR011993">
    <property type="entry name" value="PH-like_dom_sf"/>
</dbReference>
<dbReference type="Proteomes" id="UP001367508">
    <property type="component" value="Unassembled WGS sequence"/>
</dbReference>
<evidence type="ECO:0000313" key="3">
    <source>
        <dbReference type="EMBL" id="KAK7358481.1"/>
    </source>
</evidence>
<comment type="similarity">
    <text evidence="1">Belongs to the GEM family.</text>
</comment>
<name>A0AAN9MR33_CANGL</name>
<dbReference type="AlphaFoldDB" id="A0AAN9MR33"/>
<sequence length="274" mass="31155">MDKQAQGVATIEYNFMINKHNESPQKCMTNESSTIQDAYHIHHKHPQKNSFVFTYDFGFYGCNEKKASLDPAKRKENIQKCSMGDQIHRLIKKLQRWSTRKQESGKAAVLQVGFMNMIAVKLGPKLSETLKGKLSLGARIIQEGGRGNIFKHIFGMQKGEQFLKASQCYLYTTAGPIAGVLFISTKKVAFCSERPITFSSAGDDLVRAPYKVLIPTLKIKEVNEGQNVNKTEQKYVEIVTLDDSEFWFMGFLRYEKAFSNLQKAISMSNKERDN</sequence>
<keyword evidence="4" id="KW-1185">Reference proteome</keyword>
<dbReference type="InterPro" id="IPR037848">
    <property type="entry name" value="GEM-like"/>
</dbReference>
<evidence type="ECO:0000256" key="1">
    <source>
        <dbReference type="ARBA" id="ARBA00009414"/>
    </source>
</evidence>